<dbReference type="OrthoDB" id="609485at2"/>
<evidence type="ECO:0000256" key="1">
    <source>
        <dbReference type="SAM" id="SignalP"/>
    </source>
</evidence>
<sequence>MNRTLFLIAGLFFIACASVSGQAISRDSISSQVERYNFSHPADMLYVTTDKNVYLPSETIWFAAYVMMHHIDTLVRPAILSVALLREDTSGVSLRKNYLIKNWTCSGSLTLPEEIEPGNYLLLACSNIVGENGEPVHVFRKTLRILAGAVPTITVDFEIKEVPGKDSVLVLAKAVFPAGVTAAERLNSHLVYRLGENDALKVKYGFDGSAVMAFSQKTLQRFGPLLHTTTHIGNSQQPFALRLPLQKPNEFRFGFYPEGGDLVLGLLSRVAFQVLDSYGNNAKVKALLLENGQVIDTISTNIDGCGVFMLRPKSGIKYAVNLLDGNGNIKGKEYSLPDALPSGFVLHIADALAGDTLNIEISVTEAADVNIVVTNQYTRESVMTPLISLDKGVKKLNIPLAEIRKGLNTITLIDQQGRPVAEELFFAHFTGGVRAVVVTDKNSYQTREKVNVNVSLDSAGKQASGGLFTISCVQLSRLDTASRQDLAACYYMNPIVKNDPYSFLNSSISLEGKKERLKQVLMVSGWRRYLWQRIMKADTFSKKSIKYHSVNIHALFRFADGGSLKEAMTVTIRRDSSWSMLSTDKFGYIYPKPEDITVVENKQLDVKLFDKRGKLVNPTMQVANPMEQLINTLINISKRPLVEYDLNRNNLHVSNSFSFQQSNQLNEVKISARQNIARAYGYRANECGDYVCSGGYLNCPAHSAFSPDNNPPPVKGKKYLLMYPSSSGGYDVREIIYQGCVFEKEKLAIYTARQFYGMDSQKLKNVEEKQYLSTLFWKDFTVFSADQPNRFNFYTGDQTGLFKIKIEGIASNGDLYYQEKNIAVNK</sequence>
<evidence type="ECO:0000313" key="2">
    <source>
        <dbReference type="EMBL" id="SFA48489.1"/>
    </source>
</evidence>
<proteinExistence type="predicted"/>
<reference evidence="3" key="1">
    <citation type="submission" date="2016-10" db="EMBL/GenBank/DDBJ databases">
        <authorList>
            <person name="Varghese N."/>
            <person name="Submissions S."/>
        </authorList>
    </citation>
    <scope>NUCLEOTIDE SEQUENCE [LARGE SCALE GENOMIC DNA]</scope>
    <source>
        <strain evidence="3">DSM 18130</strain>
    </source>
</reference>
<evidence type="ECO:0008006" key="4">
    <source>
        <dbReference type="Google" id="ProtNLM"/>
    </source>
</evidence>
<dbReference type="AlphaFoldDB" id="A0A1I0T9S4"/>
<dbReference type="Gene3D" id="2.60.40.1930">
    <property type="match status" value="1"/>
</dbReference>
<evidence type="ECO:0000313" key="3">
    <source>
        <dbReference type="Proteomes" id="UP000198836"/>
    </source>
</evidence>
<dbReference type="RefSeq" id="WP_090983127.1">
    <property type="nucleotide sequence ID" value="NZ_FOJM01000007.1"/>
</dbReference>
<keyword evidence="3" id="KW-1185">Reference proteome</keyword>
<accession>A0A1I0T9S4</accession>
<name>A0A1I0T9S4_9SPHI</name>
<protein>
    <recommendedName>
        <fullName evidence="4">MG2 domain-containing protein</fullName>
    </recommendedName>
</protein>
<dbReference type="EMBL" id="FOJM01000007">
    <property type="protein sequence ID" value="SFA48489.1"/>
    <property type="molecule type" value="Genomic_DNA"/>
</dbReference>
<feature type="signal peptide" evidence="1">
    <location>
        <begin position="1"/>
        <end position="17"/>
    </location>
</feature>
<dbReference type="STRING" id="332999.SAMN04488511_107144"/>
<organism evidence="2 3">
    <name type="scientific">Pedobacter suwonensis</name>
    <dbReference type="NCBI Taxonomy" id="332999"/>
    <lineage>
        <taxon>Bacteria</taxon>
        <taxon>Pseudomonadati</taxon>
        <taxon>Bacteroidota</taxon>
        <taxon>Sphingobacteriia</taxon>
        <taxon>Sphingobacteriales</taxon>
        <taxon>Sphingobacteriaceae</taxon>
        <taxon>Pedobacter</taxon>
    </lineage>
</organism>
<feature type="chain" id="PRO_5011726962" description="MG2 domain-containing protein" evidence="1">
    <location>
        <begin position="18"/>
        <end position="826"/>
    </location>
</feature>
<keyword evidence="1" id="KW-0732">Signal</keyword>
<gene>
    <name evidence="2" type="ORF">SAMN04488511_107144</name>
</gene>
<dbReference type="Proteomes" id="UP000198836">
    <property type="component" value="Unassembled WGS sequence"/>
</dbReference>
<dbReference type="PROSITE" id="PS51257">
    <property type="entry name" value="PROKAR_LIPOPROTEIN"/>
    <property type="match status" value="1"/>
</dbReference>